<reference evidence="2 3" key="1">
    <citation type="journal article" date="2007" name="Nature">
        <title>Evolution of genes and genomes on the Drosophila phylogeny.</title>
        <authorList>
            <consortium name="Drosophila 12 Genomes Consortium"/>
            <person name="Clark A.G."/>
            <person name="Eisen M.B."/>
            <person name="Smith D.R."/>
            <person name="Bergman C.M."/>
            <person name="Oliver B."/>
            <person name="Markow T.A."/>
            <person name="Kaufman T.C."/>
            <person name="Kellis M."/>
            <person name="Gelbart W."/>
            <person name="Iyer V.N."/>
            <person name="Pollard D.A."/>
            <person name="Sackton T.B."/>
            <person name="Larracuente A.M."/>
            <person name="Singh N.D."/>
            <person name="Abad J.P."/>
            <person name="Abt D.N."/>
            <person name="Adryan B."/>
            <person name="Aguade M."/>
            <person name="Akashi H."/>
            <person name="Anderson W.W."/>
            <person name="Aquadro C.F."/>
            <person name="Ardell D.H."/>
            <person name="Arguello R."/>
            <person name="Artieri C.G."/>
            <person name="Barbash D.A."/>
            <person name="Barker D."/>
            <person name="Barsanti P."/>
            <person name="Batterham P."/>
            <person name="Batzoglou S."/>
            <person name="Begun D."/>
            <person name="Bhutkar A."/>
            <person name="Blanco E."/>
            <person name="Bosak S.A."/>
            <person name="Bradley R.K."/>
            <person name="Brand A.D."/>
            <person name="Brent M.R."/>
            <person name="Brooks A.N."/>
            <person name="Brown R.H."/>
            <person name="Butlin R.K."/>
            <person name="Caggese C."/>
            <person name="Calvi B.R."/>
            <person name="Bernardo de Carvalho A."/>
            <person name="Caspi A."/>
            <person name="Castrezana S."/>
            <person name="Celniker S.E."/>
            <person name="Chang J.L."/>
            <person name="Chapple C."/>
            <person name="Chatterji S."/>
            <person name="Chinwalla A."/>
            <person name="Civetta A."/>
            <person name="Clifton S.W."/>
            <person name="Comeron J.M."/>
            <person name="Costello J.C."/>
            <person name="Coyne J.A."/>
            <person name="Daub J."/>
            <person name="David R.G."/>
            <person name="Delcher A.L."/>
            <person name="Delehaunty K."/>
            <person name="Do C.B."/>
            <person name="Ebling H."/>
            <person name="Edwards K."/>
            <person name="Eickbush T."/>
            <person name="Evans J.D."/>
            <person name="Filipski A."/>
            <person name="Findeiss S."/>
            <person name="Freyhult E."/>
            <person name="Fulton L."/>
            <person name="Fulton R."/>
            <person name="Garcia A.C."/>
            <person name="Gardiner A."/>
            <person name="Garfield D.A."/>
            <person name="Garvin B.E."/>
            <person name="Gibson G."/>
            <person name="Gilbert D."/>
            <person name="Gnerre S."/>
            <person name="Godfrey J."/>
            <person name="Good R."/>
            <person name="Gotea V."/>
            <person name="Gravely B."/>
            <person name="Greenberg A.J."/>
            <person name="Griffiths-Jones S."/>
            <person name="Gross S."/>
            <person name="Guigo R."/>
            <person name="Gustafson E.A."/>
            <person name="Haerty W."/>
            <person name="Hahn M.W."/>
            <person name="Halligan D.L."/>
            <person name="Halpern A.L."/>
            <person name="Halter G.M."/>
            <person name="Han M.V."/>
            <person name="Heger A."/>
            <person name="Hillier L."/>
            <person name="Hinrichs A.S."/>
            <person name="Holmes I."/>
            <person name="Hoskins R.A."/>
            <person name="Hubisz M.J."/>
            <person name="Hultmark D."/>
            <person name="Huntley M.A."/>
            <person name="Jaffe D.B."/>
            <person name="Jagadeeshan S."/>
            <person name="Jeck W.R."/>
            <person name="Johnson J."/>
            <person name="Jones C.D."/>
            <person name="Jordan W.C."/>
            <person name="Karpen G.H."/>
            <person name="Kataoka E."/>
            <person name="Keightley P.D."/>
            <person name="Kheradpour P."/>
            <person name="Kirkness E.F."/>
            <person name="Koerich L.B."/>
            <person name="Kristiansen K."/>
            <person name="Kudrna D."/>
            <person name="Kulathinal R.J."/>
            <person name="Kumar S."/>
            <person name="Kwok R."/>
            <person name="Lander E."/>
            <person name="Langley C.H."/>
            <person name="Lapoint R."/>
            <person name="Lazzaro B.P."/>
            <person name="Lee S.J."/>
            <person name="Levesque L."/>
            <person name="Li R."/>
            <person name="Lin C.F."/>
            <person name="Lin M.F."/>
            <person name="Lindblad-Toh K."/>
            <person name="Llopart A."/>
            <person name="Long M."/>
            <person name="Low L."/>
            <person name="Lozovsky E."/>
            <person name="Lu J."/>
            <person name="Luo M."/>
            <person name="Machado C.A."/>
            <person name="Makalowski W."/>
            <person name="Marzo M."/>
            <person name="Matsuda M."/>
            <person name="Matzkin L."/>
            <person name="McAllister B."/>
            <person name="McBride C.S."/>
            <person name="McKernan B."/>
            <person name="McKernan K."/>
            <person name="Mendez-Lago M."/>
            <person name="Minx P."/>
            <person name="Mollenhauer M.U."/>
            <person name="Montooth K."/>
            <person name="Mount S.M."/>
            <person name="Mu X."/>
            <person name="Myers E."/>
            <person name="Negre B."/>
            <person name="Newfeld S."/>
            <person name="Nielsen R."/>
            <person name="Noor M.A."/>
            <person name="O'Grady P."/>
            <person name="Pachter L."/>
            <person name="Papaceit M."/>
            <person name="Parisi M.J."/>
            <person name="Parisi M."/>
            <person name="Parts L."/>
            <person name="Pedersen J.S."/>
            <person name="Pesole G."/>
            <person name="Phillippy A.M."/>
            <person name="Ponting C.P."/>
            <person name="Pop M."/>
            <person name="Porcelli D."/>
            <person name="Powell J.R."/>
            <person name="Prohaska S."/>
            <person name="Pruitt K."/>
            <person name="Puig M."/>
            <person name="Quesneville H."/>
            <person name="Ram K.R."/>
            <person name="Rand D."/>
            <person name="Rasmussen M.D."/>
            <person name="Reed L.K."/>
            <person name="Reenan R."/>
            <person name="Reily A."/>
            <person name="Remington K.A."/>
            <person name="Rieger T.T."/>
            <person name="Ritchie M.G."/>
            <person name="Robin C."/>
            <person name="Rogers Y.H."/>
            <person name="Rohde C."/>
            <person name="Rozas J."/>
            <person name="Rubenfield M.J."/>
            <person name="Ruiz A."/>
            <person name="Russo S."/>
            <person name="Salzberg S.L."/>
            <person name="Sanchez-Gracia A."/>
            <person name="Saranga D.J."/>
            <person name="Sato H."/>
            <person name="Schaeffer S.W."/>
            <person name="Schatz M.C."/>
            <person name="Schlenke T."/>
            <person name="Schwartz R."/>
            <person name="Segarra C."/>
            <person name="Singh R.S."/>
            <person name="Sirot L."/>
            <person name="Sirota M."/>
            <person name="Sisneros N.B."/>
            <person name="Smith C.D."/>
            <person name="Smith T.F."/>
            <person name="Spieth J."/>
            <person name="Stage D.E."/>
            <person name="Stark A."/>
            <person name="Stephan W."/>
            <person name="Strausberg R.L."/>
            <person name="Strempel S."/>
            <person name="Sturgill D."/>
            <person name="Sutton G."/>
            <person name="Sutton G.G."/>
            <person name="Tao W."/>
            <person name="Teichmann S."/>
            <person name="Tobari Y.N."/>
            <person name="Tomimura Y."/>
            <person name="Tsolas J.M."/>
            <person name="Valente V.L."/>
            <person name="Venter E."/>
            <person name="Venter J.C."/>
            <person name="Vicario S."/>
            <person name="Vieira F.G."/>
            <person name="Vilella A.J."/>
            <person name="Villasante A."/>
            <person name="Walenz B."/>
            <person name="Wang J."/>
            <person name="Wasserman M."/>
            <person name="Watts T."/>
            <person name="Wilson D."/>
            <person name="Wilson R.K."/>
            <person name="Wing R.A."/>
            <person name="Wolfner M.F."/>
            <person name="Wong A."/>
            <person name="Wong G.K."/>
            <person name="Wu C.I."/>
            <person name="Wu G."/>
            <person name="Yamamoto D."/>
            <person name="Yang H.P."/>
            <person name="Yang S.P."/>
            <person name="Yorke J.A."/>
            <person name="Yoshida K."/>
            <person name="Zdobnov E."/>
            <person name="Zhang P."/>
            <person name="Zhang Y."/>
            <person name="Zimin A.V."/>
            <person name="Baldwin J."/>
            <person name="Abdouelleil A."/>
            <person name="Abdulkadir J."/>
            <person name="Abebe A."/>
            <person name="Abera B."/>
            <person name="Abreu J."/>
            <person name="Acer S.C."/>
            <person name="Aftuck L."/>
            <person name="Alexander A."/>
            <person name="An P."/>
            <person name="Anderson E."/>
            <person name="Anderson S."/>
            <person name="Arachi H."/>
            <person name="Azer M."/>
            <person name="Bachantsang P."/>
            <person name="Barry A."/>
            <person name="Bayul T."/>
            <person name="Berlin A."/>
            <person name="Bessette D."/>
            <person name="Bloom T."/>
            <person name="Blye J."/>
            <person name="Boguslavskiy L."/>
            <person name="Bonnet C."/>
            <person name="Boukhgalter B."/>
            <person name="Bourzgui I."/>
            <person name="Brown A."/>
            <person name="Cahill P."/>
            <person name="Channer S."/>
            <person name="Cheshatsang Y."/>
            <person name="Chuda L."/>
            <person name="Citroen M."/>
            <person name="Collymore A."/>
            <person name="Cooke P."/>
            <person name="Costello M."/>
            <person name="D'Aco K."/>
            <person name="Daza R."/>
            <person name="De Haan G."/>
            <person name="DeGray S."/>
            <person name="DeMaso C."/>
            <person name="Dhargay N."/>
            <person name="Dooley K."/>
            <person name="Dooley E."/>
            <person name="Doricent M."/>
            <person name="Dorje P."/>
            <person name="Dorjee K."/>
            <person name="Dupes A."/>
            <person name="Elong R."/>
            <person name="Falk J."/>
            <person name="Farina A."/>
            <person name="Faro S."/>
            <person name="Ferguson D."/>
            <person name="Fisher S."/>
            <person name="Foley C.D."/>
            <person name="Franke A."/>
            <person name="Friedrich D."/>
            <person name="Gadbois L."/>
            <person name="Gearin G."/>
            <person name="Gearin C.R."/>
            <person name="Giannoukos G."/>
            <person name="Goode T."/>
            <person name="Graham J."/>
            <person name="Grandbois E."/>
            <person name="Grewal S."/>
            <person name="Gyaltsen K."/>
            <person name="Hafez N."/>
            <person name="Hagos B."/>
            <person name="Hall J."/>
            <person name="Henson C."/>
            <person name="Hollinger A."/>
            <person name="Honan T."/>
            <person name="Huard M.D."/>
            <person name="Hughes L."/>
            <person name="Hurhula B."/>
            <person name="Husby M.E."/>
            <person name="Kamat A."/>
            <person name="Kanga B."/>
            <person name="Kashin S."/>
            <person name="Khazanovich D."/>
            <person name="Kisner P."/>
            <person name="Lance K."/>
            <person name="Lara M."/>
            <person name="Lee W."/>
            <person name="Lennon N."/>
            <person name="Letendre F."/>
            <person name="LeVine R."/>
            <person name="Lipovsky A."/>
            <person name="Liu X."/>
            <person name="Liu J."/>
            <person name="Liu S."/>
            <person name="Lokyitsang T."/>
            <person name="Lokyitsang Y."/>
            <person name="Lubonja R."/>
            <person name="Lui A."/>
            <person name="MacDonald P."/>
            <person name="Magnisalis V."/>
            <person name="Maru K."/>
            <person name="Matthews C."/>
            <person name="McCusker W."/>
            <person name="McDonough S."/>
            <person name="Mehta T."/>
            <person name="Meldrim J."/>
            <person name="Meneus L."/>
            <person name="Mihai O."/>
            <person name="Mihalev A."/>
            <person name="Mihova T."/>
            <person name="Mittelman R."/>
            <person name="Mlenga V."/>
            <person name="Montmayeur A."/>
            <person name="Mulrain L."/>
            <person name="Navidi A."/>
            <person name="Naylor J."/>
            <person name="Negash T."/>
            <person name="Nguyen T."/>
            <person name="Nguyen N."/>
            <person name="Nicol R."/>
            <person name="Norbu C."/>
            <person name="Norbu N."/>
            <person name="Novod N."/>
            <person name="O'Neill B."/>
            <person name="Osman S."/>
            <person name="Markiewicz E."/>
            <person name="Oyono O.L."/>
            <person name="Patti C."/>
            <person name="Phunkhang P."/>
            <person name="Pierre F."/>
            <person name="Priest M."/>
            <person name="Raghuraman S."/>
            <person name="Rege F."/>
            <person name="Reyes R."/>
            <person name="Rise C."/>
            <person name="Rogov P."/>
            <person name="Ross K."/>
            <person name="Ryan E."/>
            <person name="Settipalli S."/>
            <person name="Shea T."/>
            <person name="Sherpa N."/>
            <person name="Shi L."/>
            <person name="Shih D."/>
            <person name="Sparrow T."/>
            <person name="Spaulding J."/>
            <person name="Stalker J."/>
            <person name="Stange-Thomann N."/>
            <person name="Stavropoulos S."/>
            <person name="Stone C."/>
            <person name="Strader C."/>
            <person name="Tesfaye S."/>
            <person name="Thomson T."/>
            <person name="Thoulutsang Y."/>
            <person name="Thoulutsang D."/>
            <person name="Topham K."/>
            <person name="Topping I."/>
            <person name="Tsamla T."/>
            <person name="Vassiliev H."/>
            <person name="Vo A."/>
            <person name="Wangchuk T."/>
            <person name="Wangdi T."/>
            <person name="Weiand M."/>
            <person name="Wilkinson J."/>
            <person name="Wilson A."/>
            <person name="Yadav S."/>
            <person name="Young G."/>
            <person name="Yu Q."/>
            <person name="Zembek L."/>
            <person name="Zhong D."/>
            <person name="Zimmer A."/>
            <person name="Zwirko Z."/>
            <person name="Jaffe D.B."/>
            <person name="Alvarez P."/>
            <person name="Brockman W."/>
            <person name="Butler J."/>
            <person name="Chin C."/>
            <person name="Gnerre S."/>
            <person name="Grabherr M."/>
            <person name="Kleber M."/>
            <person name="Mauceli E."/>
            <person name="MacCallum I."/>
        </authorList>
    </citation>
    <scope>NUCLEOTIDE SEQUENCE [LARGE SCALE GENOMIC DNA]</scope>
    <source>
        <strain evidence="3">Tai18E2 / Tucson 14021-0261.01</strain>
    </source>
</reference>
<dbReference type="KEGG" id="dya:Dyak_GE28259"/>
<evidence type="ECO:0000313" key="2">
    <source>
        <dbReference type="EMBL" id="KRK03520.1"/>
    </source>
</evidence>
<name>A0A0R1E2L6_DROYA</name>
<reference evidence="2 3" key="2">
    <citation type="journal article" date="2007" name="PLoS Biol.">
        <title>Principles of genome evolution in the Drosophila melanogaster species group.</title>
        <authorList>
            <person name="Ranz J.M."/>
            <person name="Maurin D."/>
            <person name="Chan Y.S."/>
            <person name="von Grotthuss M."/>
            <person name="Hillier L.W."/>
            <person name="Roote J."/>
            <person name="Ashburner M."/>
            <person name="Bergman C.M."/>
        </authorList>
    </citation>
    <scope>NUCLEOTIDE SEQUENCE [LARGE SCALE GENOMIC DNA]</scope>
    <source>
        <strain evidence="3">Tai18E2 / Tucson 14021-0261.01</strain>
    </source>
</reference>
<evidence type="ECO:0008006" key="4">
    <source>
        <dbReference type="Google" id="ProtNLM"/>
    </source>
</evidence>
<feature type="signal peptide" evidence="1">
    <location>
        <begin position="1"/>
        <end position="15"/>
    </location>
</feature>
<organism evidence="2 3">
    <name type="scientific">Drosophila yakuba</name>
    <name type="common">Fruit fly</name>
    <dbReference type="NCBI Taxonomy" id="7245"/>
    <lineage>
        <taxon>Eukaryota</taxon>
        <taxon>Metazoa</taxon>
        <taxon>Ecdysozoa</taxon>
        <taxon>Arthropoda</taxon>
        <taxon>Hexapoda</taxon>
        <taxon>Insecta</taxon>
        <taxon>Pterygota</taxon>
        <taxon>Neoptera</taxon>
        <taxon>Endopterygota</taxon>
        <taxon>Diptera</taxon>
        <taxon>Brachycera</taxon>
        <taxon>Muscomorpha</taxon>
        <taxon>Ephydroidea</taxon>
        <taxon>Drosophilidae</taxon>
        <taxon>Drosophila</taxon>
        <taxon>Sophophora</taxon>
    </lineage>
</organism>
<protein>
    <recommendedName>
        <fullName evidence="4">Drosophila melanogaster</fullName>
    </recommendedName>
</protein>
<evidence type="ECO:0000313" key="3">
    <source>
        <dbReference type="Proteomes" id="UP000002282"/>
    </source>
</evidence>
<keyword evidence="1" id="KW-0732">Signal</keyword>
<accession>A0A0R1E2L6</accession>
<dbReference type="EMBL" id="CM000160">
    <property type="protein sequence ID" value="KRK03520.1"/>
    <property type="molecule type" value="Genomic_DNA"/>
</dbReference>
<feature type="chain" id="PRO_5013243884" description="Drosophila melanogaster" evidence="1">
    <location>
        <begin position="16"/>
        <end position="89"/>
    </location>
</feature>
<proteinExistence type="predicted"/>
<dbReference type="OrthoDB" id="7851322at2759"/>
<dbReference type="AlphaFoldDB" id="A0A0R1E2L6"/>
<gene>
    <name evidence="2" type="primary">Dyak\GE28259</name>
    <name evidence="2" type="synonym">GE28259</name>
    <name evidence="2" type="ORF">Dyak_GE28259</name>
</gene>
<keyword evidence="3" id="KW-1185">Reference proteome</keyword>
<sequence>MIFVFKCGLLQPVWAVPSAPKGVSPEWQGAHPADGRIGPSSIGQAVCESHPKWPMSQVRTSLSLLPTLFVRWPRQRGQFERATVDVQGA</sequence>
<evidence type="ECO:0000256" key="1">
    <source>
        <dbReference type="SAM" id="SignalP"/>
    </source>
</evidence>
<dbReference type="Proteomes" id="UP000002282">
    <property type="component" value="Chromosome 3R"/>
</dbReference>